<feature type="transmembrane region" description="Helical" evidence="7">
    <location>
        <begin position="381"/>
        <end position="407"/>
    </location>
</feature>
<evidence type="ECO:0000256" key="2">
    <source>
        <dbReference type="ARBA" id="ARBA00008335"/>
    </source>
</evidence>
<keyword evidence="10" id="KW-1185">Reference proteome</keyword>
<name>A0A8H7EGM3_9PLEO</name>
<dbReference type="FunFam" id="1.20.1720.10:FF:000061">
    <property type="entry name" value="Uncharacterized protein"/>
    <property type="match status" value="1"/>
</dbReference>
<dbReference type="SUPFAM" id="SSF81383">
    <property type="entry name" value="F-box domain"/>
    <property type="match status" value="1"/>
</dbReference>
<dbReference type="Pfam" id="PF12937">
    <property type="entry name" value="F-box-like"/>
    <property type="match status" value="1"/>
</dbReference>
<dbReference type="Gene3D" id="1.20.1280.50">
    <property type="match status" value="1"/>
</dbReference>
<gene>
    <name evidence="9" type="ORF">GT037_004749</name>
</gene>
<feature type="transmembrane region" description="Helical" evidence="7">
    <location>
        <begin position="419"/>
        <end position="437"/>
    </location>
</feature>
<comment type="caution">
    <text evidence="9">The sequence shown here is derived from an EMBL/GenBank/DDBJ whole genome shotgun (WGS) entry which is preliminary data.</text>
</comment>
<dbReference type="GO" id="GO:0005886">
    <property type="term" value="C:plasma membrane"/>
    <property type="evidence" value="ECO:0007669"/>
    <property type="project" value="TreeGrafter"/>
</dbReference>
<evidence type="ECO:0000256" key="5">
    <source>
        <dbReference type="ARBA" id="ARBA00023136"/>
    </source>
</evidence>
<keyword evidence="4 7" id="KW-1133">Transmembrane helix</keyword>
<feature type="transmembrane region" description="Helical" evidence="7">
    <location>
        <begin position="482"/>
        <end position="509"/>
    </location>
</feature>
<protein>
    <recommendedName>
        <fullName evidence="8">Major facilitator superfamily (MFS) profile domain-containing protein</fullName>
    </recommendedName>
</protein>
<evidence type="ECO:0000256" key="3">
    <source>
        <dbReference type="ARBA" id="ARBA00022692"/>
    </source>
</evidence>
<evidence type="ECO:0000256" key="4">
    <source>
        <dbReference type="ARBA" id="ARBA00022989"/>
    </source>
</evidence>
<evidence type="ECO:0000313" key="9">
    <source>
        <dbReference type="EMBL" id="KAF7677890.1"/>
    </source>
</evidence>
<feature type="domain" description="Major facilitator superfamily (MFS) profile" evidence="8">
    <location>
        <begin position="127"/>
        <end position="574"/>
    </location>
</feature>
<dbReference type="InterPro" id="IPR011701">
    <property type="entry name" value="MFS"/>
</dbReference>
<reference evidence="9" key="2">
    <citation type="submission" date="2020-08" db="EMBL/GenBank/DDBJ databases">
        <title>Draft Genome Sequence of Cumin Blight Pathogen Alternaria burnsii.</title>
        <authorList>
            <person name="Feng Z."/>
        </authorList>
    </citation>
    <scope>NUCLEOTIDE SEQUENCE</scope>
    <source>
        <strain evidence="9">CBS107.38</strain>
    </source>
</reference>
<feature type="transmembrane region" description="Helical" evidence="7">
    <location>
        <begin position="554"/>
        <end position="575"/>
    </location>
</feature>
<feature type="transmembrane region" description="Helical" evidence="7">
    <location>
        <begin position="157"/>
        <end position="181"/>
    </location>
</feature>
<evidence type="ECO:0000313" key="10">
    <source>
        <dbReference type="Proteomes" id="UP000596902"/>
    </source>
</evidence>
<feature type="region of interest" description="Disordered" evidence="6">
    <location>
        <begin position="1"/>
        <end position="67"/>
    </location>
</feature>
<dbReference type="SUPFAM" id="SSF103473">
    <property type="entry name" value="MFS general substrate transporter"/>
    <property type="match status" value="1"/>
</dbReference>
<keyword evidence="3 7" id="KW-0812">Transmembrane</keyword>
<feature type="transmembrane region" description="Helical" evidence="7">
    <location>
        <begin position="252"/>
        <end position="275"/>
    </location>
</feature>
<sequence length="1411" mass="154880">MSANPEINLPQTSELGATDSRSQAGISILPDMHRTSAPASYDSTTEPDNEPEKEYYHGKNSASSEFASQKDIQSSEVVWRYLTFDIELPHPTTIHPTQPDQEAPPGPPNLARYTNPFDWSETRKRFTICVSCFITALTAFSAGAYSPGVGQMTQEWGVSSVAALVGITTFTTGFAIAPMVLAPFSEINGRRPVFLASGILFVICQLCSGLTQSYAGMLVARFFLGVGGSTFSTMVGGVVSDIYHAEDRNTPMALFSGAALFGTSWGPLVCGFIAQNTSWRWIFYVQAIACAAVVVLMCVVFKETRGSVLLSKKAKALNKWYEAREASGYYGFNIHDAEKPENMVSQRLRWKVRSDEERASLSKMIGVSLYRPFHLLFTEPVVFWFSLWVAFSWAVLYLTLAAIPLVFQSNHGFSLQQANAVFASMGIASIFSTILSIYQEKIAKRNGKLTGTPEGRLYFACIESACMPIGLFMFGWTSFPDIHWIVPAIAIGIATIGIFSIYLATFNFLADTYHRYASSALAAQSFCRNMLGGIFPLITTQMYNKLGYGPASSLLGGIGALLTINGYAITTLRLFKCYSCPLATMDDLLPSYESVMRRDPWVLVAPYLPSQDLCSAALVCRQWHQTFTPNLWGSPASHFGVENDTVYVALTRFKRTLPYARASVRELTHTLRFPPAHAELYDGPHAEWLRDCLEHLPRLQCLIVDGLPFFDHASLLSLRHSSLRWRSARPTAYPVFGLRLLDASSCMNATSMGLAEALPHFPDLVSLDLSKTAAARDKAVLSTLKYLRNLRVLNLRSTGIKDEEFSIVAHAIGSRVRSLDISNNFLTDTSVRLLLELCLKETTIAAHTSRAPLPPVQNAVPTDEPGAFESENLVGHLRKKLTEGFVGSLAIEETSDVGVSHLFLSSNAVTVEGISALLRSGRLQVLDVGILPAVVRNPTAVSPGSPDNDLELPSVSKLAPVLNEYASGNLRYLRINYELVTEDAPLEVPRSPRAELDGDLGIYRPTGAHELEAVQLPIAELDSQSAAVLEAPGDASYPAELPGSPTASLSSALIKSTLGSADNGKQSATIVPEISVTVQPLQINRGPAYAPEPMPVDPPLTPLSPLRIDENYQPGSAKGVPNTRGTIAPPTTTCDSNMPSQLTGNTAIRSRASSFYYIEDRKARLDFRQASQPRLHPGMLPKLHTLVLTGVPTMTIEKKIIHRIIQYIQDAAEEASIARKRARHTYVLPPGRRRIVAEEEYACNQFALRRVVLEMAPPQPTPKKITSSWRAYPTKSSTEDRDSEAFWDAAAHDFSFFDDEECGQPGREPDRTLPLAAMDGLELAPSHPAVPTEPSKNIIETGPLLDVTGEIGKFRRQRKAAYNNLVAMGEAEPDVEGYWPGDITVLRKPVNSEAGELDCYGNRYESGWYYR</sequence>
<comment type="subcellular location">
    <subcellularLocation>
        <location evidence="1">Membrane</location>
        <topology evidence="1">Multi-pass membrane protein</topology>
    </subcellularLocation>
</comment>
<dbReference type="CDD" id="cd17323">
    <property type="entry name" value="MFS_Tpo1_MDR_like"/>
    <property type="match status" value="1"/>
</dbReference>
<dbReference type="InterPro" id="IPR036047">
    <property type="entry name" value="F-box-like_dom_sf"/>
</dbReference>
<dbReference type="InterPro" id="IPR020846">
    <property type="entry name" value="MFS_dom"/>
</dbReference>
<feature type="transmembrane region" description="Helical" evidence="7">
    <location>
        <begin position="218"/>
        <end position="240"/>
    </location>
</feature>
<dbReference type="EMBL" id="JAAABM010000005">
    <property type="protein sequence ID" value="KAF7677890.1"/>
    <property type="molecule type" value="Genomic_DNA"/>
</dbReference>
<dbReference type="Gene3D" id="1.20.1250.20">
    <property type="entry name" value="MFS general substrate transporter like domains"/>
    <property type="match status" value="1"/>
</dbReference>
<dbReference type="PANTHER" id="PTHR23502:SF134">
    <property type="entry name" value="MAJOR FACILITATOR SUPERFAMILY (MFS) PROFILE DOMAIN-CONTAINING PROTEIN-RELATED"/>
    <property type="match status" value="1"/>
</dbReference>
<dbReference type="PROSITE" id="PS50850">
    <property type="entry name" value="MFS"/>
    <property type="match status" value="1"/>
</dbReference>
<proteinExistence type="inferred from homology"/>
<accession>A0A8H7EGM3</accession>
<dbReference type="Proteomes" id="UP000596902">
    <property type="component" value="Unassembled WGS sequence"/>
</dbReference>
<evidence type="ECO:0000256" key="6">
    <source>
        <dbReference type="SAM" id="MobiDB-lite"/>
    </source>
</evidence>
<dbReference type="PANTHER" id="PTHR23502">
    <property type="entry name" value="MAJOR FACILITATOR SUPERFAMILY"/>
    <property type="match status" value="1"/>
</dbReference>
<dbReference type="InterPro" id="IPR001810">
    <property type="entry name" value="F-box_dom"/>
</dbReference>
<feature type="region of interest" description="Disordered" evidence="6">
    <location>
        <begin position="1259"/>
        <end position="1282"/>
    </location>
</feature>
<evidence type="ECO:0000256" key="1">
    <source>
        <dbReference type="ARBA" id="ARBA00004141"/>
    </source>
</evidence>
<dbReference type="InterPro" id="IPR032675">
    <property type="entry name" value="LRR_dom_sf"/>
</dbReference>
<dbReference type="GeneID" id="62202974"/>
<dbReference type="InterPro" id="IPR036259">
    <property type="entry name" value="MFS_trans_sf"/>
</dbReference>
<reference evidence="9" key="1">
    <citation type="submission" date="2020-01" db="EMBL/GenBank/DDBJ databases">
        <authorList>
            <person name="Feng Z.H.Z."/>
        </authorList>
    </citation>
    <scope>NUCLEOTIDE SEQUENCE</scope>
    <source>
        <strain evidence="9">CBS107.38</strain>
    </source>
</reference>
<dbReference type="Pfam" id="PF07690">
    <property type="entry name" value="MFS_1"/>
    <property type="match status" value="1"/>
</dbReference>
<evidence type="ECO:0000256" key="7">
    <source>
        <dbReference type="SAM" id="Phobius"/>
    </source>
</evidence>
<keyword evidence="5 7" id="KW-0472">Membrane</keyword>
<evidence type="ECO:0000259" key="8">
    <source>
        <dbReference type="PROSITE" id="PS50850"/>
    </source>
</evidence>
<feature type="transmembrane region" description="Helical" evidence="7">
    <location>
        <begin position="126"/>
        <end position="145"/>
    </location>
</feature>
<organism evidence="9 10">
    <name type="scientific">Alternaria burnsii</name>
    <dbReference type="NCBI Taxonomy" id="1187904"/>
    <lineage>
        <taxon>Eukaryota</taxon>
        <taxon>Fungi</taxon>
        <taxon>Dikarya</taxon>
        <taxon>Ascomycota</taxon>
        <taxon>Pezizomycotina</taxon>
        <taxon>Dothideomycetes</taxon>
        <taxon>Pleosporomycetidae</taxon>
        <taxon>Pleosporales</taxon>
        <taxon>Pleosporineae</taxon>
        <taxon>Pleosporaceae</taxon>
        <taxon>Alternaria</taxon>
        <taxon>Alternaria sect. Alternaria</taxon>
    </lineage>
</organism>
<dbReference type="Gene3D" id="3.80.10.10">
    <property type="entry name" value="Ribonuclease Inhibitor"/>
    <property type="match status" value="1"/>
</dbReference>
<dbReference type="SUPFAM" id="SSF52047">
    <property type="entry name" value="RNI-like"/>
    <property type="match status" value="1"/>
</dbReference>
<feature type="transmembrane region" description="Helical" evidence="7">
    <location>
        <begin position="457"/>
        <end position="476"/>
    </location>
</feature>
<comment type="similarity">
    <text evidence="2">Belongs to the major facilitator superfamily.</text>
</comment>
<dbReference type="FunFam" id="1.20.1250.20:FF:000082">
    <property type="entry name" value="MFS multidrug transporter, putative"/>
    <property type="match status" value="1"/>
</dbReference>
<feature type="transmembrane region" description="Helical" evidence="7">
    <location>
        <begin position="281"/>
        <end position="301"/>
    </location>
</feature>
<dbReference type="GO" id="GO:0022857">
    <property type="term" value="F:transmembrane transporter activity"/>
    <property type="evidence" value="ECO:0007669"/>
    <property type="project" value="InterPro"/>
</dbReference>
<feature type="compositionally biased region" description="Polar residues" evidence="6">
    <location>
        <begin position="1"/>
        <end position="25"/>
    </location>
</feature>
<dbReference type="RefSeq" id="XP_038788068.1">
    <property type="nucleotide sequence ID" value="XM_038929796.1"/>
</dbReference>
<feature type="transmembrane region" description="Helical" evidence="7">
    <location>
        <begin position="193"/>
        <end position="212"/>
    </location>
</feature>